<evidence type="ECO:0000256" key="7">
    <source>
        <dbReference type="SAM" id="MobiDB-lite"/>
    </source>
</evidence>
<dbReference type="InterPro" id="IPR021858">
    <property type="entry name" value="Fun_TF"/>
</dbReference>
<dbReference type="SMART" id="SM00066">
    <property type="entry name" value="GAL4"/>
    <property type="match status" value="1"/>
</dbReference>
<dbReference type="PANTHER" id="PTHR37534:SF15">
    <property type="entry name" value="ZN(II)2CYS6 TRANSCRIPTION FACTOR (EUROFUNG)"/>
    <property type="match status" value="1"/>
</dbReference>
<dbReference type="GO" id="GO:0005634">
    <property type="term" value="C:nucleus"/>
    <property type="evidence" value="ECO:0007669"/>
    <property type="project" value="UniProtKB-SubCell"/>
</dbReference>
<dbReference type="Proteomes" id="UP001287356">
    <property type="component" value="Unassembled WGS sequence"/>
</dbReference>
<dbReference type="GO" id="GO:0045944">
    <property type="term" value="P:positive regulation of transcription by RNA polymerase II"/>
    <property type="evidence" value="ECO:0007669"/>
    <property type="project" value="TreeGrafter"/>
</dbReference>
<dbReference type="GO" id="GO:0000976">
    <property type="term" value="F:transcription cis-regulatory region binding"/>
    <property type="evidence" value="ECO:0007669"/>
    <property type="project" value="TreeGrafter"/>
</dbReference>
<dbReference type="GO" id="GO:0000981">
    <property type="term" value="F:DNA-binding transcription factor activity, RNA polymerase II-specific"/>
    <property type="evidence" value="ECO:0007669"/>
    <property type="project" value="InterPro"/>
</dbReference>
<keyword evidence="4" id="KW-0238">DNA-binding</keyword>
<dbReference type="CDD" id="cd00067">
    <property type="entry name" value="GAL4"/>
    <property type="match status" value="1"/>
</dbReference>
<accession>A0AAE0N6F4</accession>
<evidence type="ECO:0000259" key="8">
    <source>
        <dbReference type="PROSITE" id="PS50048"/>
    </source>
</evidence>
<evidence type="ECO:0000256" key="3">
    <source>
        <dbReference type="ARBA" id="ARBA00023015"/>
    </source>
</evidence>
<evidence type="ECO:0000313" key="9">
    <source>
        <dbReference type="EMBL" id="KAK3371174.1"/>
    </source>
</evidence>
<evidence type="ECO:0000256" key="1">
    <source>
        <dbReference type="ARBA" id="ARBA00004123"/>
    </source>
</evidence>
<dbReference type="Pfam" id="PF11951">
    <property type="entry name" value="Fungal_trans_2"/>
    <property type="match status" value="1"/>
</dbReference>
<protein>
    <submittedName>
        <fullName evidence="9">Fungal-specific transcription factor domain-containing protein</fullName>
    </submittedName>
</protein>
<organism evidence="9 10">
    <name type="scientific">Lasiosphaeria ovina</name>
    <dbReference type="NCBI Taxonomy" id="92902"/>
    <lineage>
        <taxon>Eukaryota</taxon>
        <taxon>Fungi</taxon>
        <taxon>Dikarya</taxon>
        <taxon>Ascomycota</taxon>
        <taxon>Pezizomycotina</taxon>
        <taxon>Sordariomycetes</taxon>
        <taxon>Sordariomycetidae</taxon>
        <taxon>Sordariales</taxon>
        <taxon>Lasiosphaeriaceae</taxon>
        <taxon>Lasiosphaeria</taxon>
    </lineage>
</organism>
<dbReference type="EMBL" id="JAULSN010000005">
    <property type="protein sequence ID" value="KAK3371174.1"/>
    <property type="molecule type" value="Genomic_DNA"/>
</dbReference>
<dbReference type="SUPFAM" id="SSF57701">
    <property type="entry name" value="Zn2/Cys6 DNA-binding domain"/>
    <property type="match status" value="1"/>
</dbReference>
<evidence type="ECO:0000256" key="4">
    <source>
        <dbReference type="ARBA" id="ARBA00023125"/>
    </source>
</evidence>
<sequence length="763" mass="83730">MRSTRRTSFTAHHVKPPNYQTVDPETASDASASVLAHSVQSVGWAIRETCFLRQGAEAKTKKSQRSGFRKSFVLWPLTVAVKHSNMLLYTRRAAPKEPKRRSRAGCASCKEKKKKCDERRPRCTRCSELSFDCVYETVQPRQRRKRESLPPIRTSALSAEYTPSRKLSEISLASDGSRRPSWNEWDHGSVVLSFLGDAIASSPSESVYDSGPLVKFSRVDYSGTSPVGVPSPVSLVEADGEDFGPAMGRHQDLGVVAIAPQSRSLHPDLAMIAPCPVGSPLFDFCPPAFSEFSDRRSRRALVDHFCNVLSHLIVFREETGNPFQQLLLPLTRKDSPVTNAIYALASAHLECRGVENAEKSLYFHNQAIQGVAQLIEPNSTVNRNEILAAIMLLVYYEVLVQKGRSNIVSGHLKGALTIMCTNPEPSDPTSVFLERAFRFYDVIAALSNGTPPLSAAPTPACLLPLSPLGASAGSPLCNVDALLGMATTLWPIIHRLSNLLSMKTELQLAVRTNAIAPKIAVLRTEFETTAEAIEAALTRWEPHLAPILSLDDEGQSGDQISIPNITDAENSPHSSPIECAAGTSPTRRPTIGLAPTTRGRIHSIRNNALAYRHSAFVYLYRTIYGCSRSHDVVQMHTHLSLVHCVETVCHAGPMGALLWPLFVAACEAVSVEDRELADQAFSAVNQRQGMRNIERAWMIVREVWRRADLAAATEDRGETSSEHATVASPARNCFYNNNGSENGGATDLWRQVSREMGVNIVFG</sequence>
<keyword evidence="10" id="KW-1185">Reference proteome</keyword>
<dbReference type="AlphaFoldDB" id="A0AAE0N6F4"/>
<dbReference type="Pfam" id="PF00172">
    <property type="entry name" value="Zn_clus"/>
    <property type="match status" value="1"/>
</dbReference>
<evidence type="ECO:0000256" key="2">
    <source>
        <dbReference type="ARBA" id="ARBA00022833"/>
    </source>
</evidence>
<keyword evidence="6" id="KW-0539">Nucleus</keyword>
<keyword evidence="5" id="KW-0804">Transcription</keyword>
<gene>
    <name evidence="9" type="ORF">B0T24DRAFT_306544</name>
</gene>
<keyword evidence="3" id="KW-0805">Transcription regulation</keyword>
<proteinExistence type="predicted"/>
<feature type="compositionally biased region" description="Polar residues" evidence="7">
    <location>
        <begin position="1"/>
        <end position="10"/>
    </location>
</feature>
<evidence type="ECO:0000256" key="5">
    <source>
        <dbReference type="ARBA" id="ARBA00023163"/>
    </source>
</evidence>
<dbReference type="PANTHER" id="PTHR37534">
    <property type="entry name" value="TRANSCRIPTIONAL ACTIVATOR PROTEIN UGA3"/>
    <property type="match status" value="1"/>
</dbReference>
<reference evidence="9" key="2">
    <citation type="submission" date="2023-06" db="EMBL/GenBank/DDBJ databases">
        <authorList>
            <consortium name="Lawrence Berkeley National Laboratory"/>
            <person name="Haridas S."/>
            <person name="Hensen N."/>
            <person name="Bonometti L."/>
            <person name="Westerberg I."/>
            <person name="Brannstrom I.O."/>
            <person name="Guillou S."/>
            <person name="Cros-Aarteil S."/>
            <person name="Calhoun S."/>
            <person name="Kuo A."/>
            <person name="Mondo S."/>
            <person name="Pangilinan J."/>
            <person name="Riley R."/>
            <person name="Labutti K."/>
            <person name="Andreopoulos B."/>
            <person name="Lipzen A."/>
            <person name="Chen C."/>
            <person name="Yanf M."/>
            <person name="Daum C."/>
            <person name="Ng V."/>
            <person name="Clum A."/>
            <person name="Steindorff A."/>
            <person name="Ohm R."/>
            <person name="Martin F."/>
            <person name="Silar P."/>
            <person name="Natvig D."/>
            <person name="Lalanne C."/>
            <person name="Gautier V."/>
            <person name="Ament-Velasquez S.L."/>
            <person name="Kruys A."/>
            <person name="Hutchinson M.I."/>
            <person name="Powell A.J."/>
            <person name="Barry K."/>
            <person name="Miller A.N."/>
            <person name="Grigoriev I.V."/>
            <person name="Debuchy R."/>
            <person name="Gladieux P."/>
            <person name="Thoren M.H."/>
            <person name="Johannesson H."/>
        </authorList>
    </citation>
    <scope>NUCLEOTIDE SEQUENCE</scope>
    <source>
        <strain evidence="9">CBS 958.72</strain>
    </source>
</reference>
<name>A0AAE0N6F4_9PEZI</name>
<comment type="caution">
    <text evidence="9">The sequence shown here is derived from an EMBL/GenBank/DDBJ whole genome shotgun (WGS) entry which is preliminary data.</text>
</comment>
<dbReference type="InterPro" id="IPR001138">
    <property type="entry name" value="Zn2Cys6_DnaBD"/>
</dbReference>
<feature type="region of interest" description="Disordered" evidence="7">
    <location>
        <begin position="1"/>
        <end position="26"/>
    </location>
</feature>
<evidence type="ECO:0000313" key="10">
    <source>
        <dbReference type="Proteomes" id="UP001287356"/>
    </source>
</evidence>
<keyword evidence="2" id="KW-0862">Zinc</keyword>
<dbReference type="Gene3D" id="4.10.240.10">
    <property type="entry name" value="Zn(2)-C6 fungal-type DNA-binding domain"/>
    <property type="match status" value="1"/>
</dbReference>
<dbReference type="PROSITE" id="PS00463">
    <property type="entry name" value="ZN2_CY6_FUNGAL_1"/>
    <property type="match status" value="1"/>
</dbReference>
<comment type="subcellular location">
    <subcellularLocation>
        <location evidence="1">Nucleus</location>
    </subcellularLocation>
</comment>
<dbReference type="GO" id="GO:0008270">
    <property type="term" value="F:zinc ion binding"/>
    <property type="evidence" value="ECO:0007669"/>
    <property type="project" value="InterPro"/>
</dbReference>
<feature type="domain" description="Zn(2)-C6 fungal-type" evidence="8">
    <location>
        <begin position="105"/>
        <end position="135"/>
    </location>
</feature>
<dbReference type="PROSITE" id="PS50048">
    <property type="entry name" value="ZN2_CY6_FUNGAL_2"/>
    <property type="match status" value="1"/>
</dbReference>
<reference evidence="9" key="1">
    <citation type="journal article" date="2023" name="Mol. Phylogenet. Evol.">
        <title>Genome-scale phylogeny and comparative genomics of the fungal order Sordariales.</title>
        <authorList>
            <person name="Hensen N."/>
            <person name="Bonometti L."/>
            <person name="Westerberg I."/>
            <person name="Brannstrom I.O."/>
            <person name="Guillou S."/>
            <person name="Cros-Aarteil S."/>
            <person name="Calhoun S."/>
            <person name="Haridas S."/>
            <person name="Kuo A."/>
            <person name="Mondo S."/>
            <person name="Pangilinan J."/>
            <person name="Riley R."/>
            <person name="LaButti K."/>
            <person name="Andreopoulos B."/>
            <person name="Lipzen A."/>
            <person name="Chen C."/>
            <person name="Yan M."/>
            <person name="Daum C."/>
            <person name="Ng V."/>
            <person name="Clum A."/>
            <person name="Steindorff A."/>
            <person name="Ohm R.A."/>
            <person name="Martin F."/>
            <person name="Silar P."/>
            <person name="Natvig D.O."/>
            <person name="Lalanne C."/>
            <person name="Gautier V."/>
            <person name="Ament-Velasquez S.L."/>
            <person name="Kruys A."/>
            <person name="Hutchinson M.I."/>
            <person name="Powell A.J."/>
            <person name="Barry K."/>
            <person name="Miller A.N."/>
            <person name="Grigoriev I.V."/>
            <person name="Debuchy R."/>
            <person name="Gladieux P."/>
            <person name="Hiltunen Thoren M."/>
            <person name="Johannesson H."/>
        </authorList>
    </citation>
    <scope>NUCLEOTIDE SEQUENCE</scope>
    <source>
        <strain evidence="9">CBS 958.72</strain>
    </source>
</reference>
<evidence type="ECO:0000256" key="6">
    <source>
        <dbReference type="ARBA" id="ARBA00023242"/>
    </source>
</evidence>
<dbReference type="InterPro" id="IPR036864">
    <property type="entry name" value="Zn2-C6_fun-type_DNA-bd_sf"/>
</dbReference>